<feature type="domain" description="MGAT4 conserved region" evidence="1">
    <location>
        <begin position="1"/>
        <end position="98"/>
    </location>
</feature>
<organism evidence="2 3">
    <name type="scientific">Ancylostoma caninum</name>
    <name type="common">Dog hookworm</name>
    <dbReference type="NCBI Taxonomy" id="29170"/>
    <lineage>
        <taxon>Eukaryota</taxon>
        <taxon>Metazoa</taxon>
        <taxon>Ecdysozoa</taxon>
        <taxon>Nematoda</taxon>
        <taxon>Chromadorea</taxon>
        <taxon>Rhabditida</taxon>
        <taxon>Rhabditina</taxon>
        <taxon>Rhabditomorpha</taxon>
        <taxon>Strongyloidea</taxon>
        <taxon>Ancylostomatidae</taxon>
        <taxon>Ancylostomatinae</taxon>
        <taxon>Ancylostoma</taxon>
    </lineage>
</organism>
<dbReference type="AlphaFoldDB" id="A0A368EWJ8"/>
<protein>
    <recommendedName>
        <fullName evidence="1">MGAT4 conserved region domain-containing protein</fullName>
    </recommendedName>
</protein>
<proteinExistence type="predicted"/>
<dbReference type="STRING" id="29170.A0A368EWJ8"/>
<evidence type="ECO:0000313" key="3">
    <source>
        <dbReference type="Proteomes" id="UP000252519"/>
    </source>
</evidence>
<dbReference type="GO" id="GO:0005793">
    <property type="term" value="C:endoplasmic reticulum-Golgi intermediate compartment"/>
    <property type="evidence" value="ECO:0007669"/>
    <property type="project" value="TreeGrafter"/>
</dbReference>
<gene>
    <name evidence="2" type="ORF">ANCCAN_30217</name>
</gene>
<sequence>MTYGCERAKFYLQVEDDIEAAPEYLRIIRNYIKFNEERPWFLMEFSELGFIGKLFRCVDVKAVTSTIALYYRFKPVDWILDDMLRSRYCALGEPHEKCLE</sequence>
<evidence type="ECO:0000259" key="1">
    <source>
        <dbReference type="Pfam" id="PF04666"/>
    </source>
</evidence>
<dbReference type="InterPro" id="IPR057279">
    <property type="entry name" value="MGAT4"/>
</dbReference>
<dbReference type="GO" id="GO:0005783">
    <property type="term" value="C:endoplasmic reticulum"/>
    <property type="evidence" value="ECO:0007669"/>
    <property type="project" value="TreeGrafter"/>
</dbReference>
<comment type="caution">
    <text evidence="2">The sequence shown here is derived from an EMBL/GenBank/DDBJ whole genome shotgun (WGS) entry which is preliminary data.</text>
</comment>
<keyword evidence="3" id="KW-1185">Reference proteome</keyword>
<dbReference type="PANTHER" id="PTHR12062:SF9">
    <property type="entry name" value="ALPHA-1,3-MANNOSYL-GLYCOPROTEIN 4-BETA-N-ACETYLGLUCOSAMINYLTRANSFERASE A, ISOFORM A"/>
    <property type="match status" value="1"/>
</dbReference>
<dbReference type="Pfam" id="PF04666">
    <property type="entry name" value="MGAT4_cons"/>
    <property type="match status" value="1"/>
</dbReference>
<dbReference type="InterPro" id="IPR006759">
    <property type="entry name" value="Glyco_transf_54"/>
</dbReference>
<name>A0A368EWJ8_ANCCA</name>
<dbReference type="EMBL" id="JOJR01023537">
    <property type="protein sequence ID" value="RCN24093.1"/>
    <property type="molecule type" value="Genomic_DNA"/>
</dbReference>
<dbReference type="OrthoDB" id="5865547at2759"/>
<dbReference type="GO" id="GO:0008375">
    <property type="term" value="F:acetylglucosaminyltransferase activity"/>
    <property type="evidence" value="ECO:0007669"/>
    <property type="project" value="TreeGrafter"/>
</dbReference>
<accession>A0A368EWJ8</accession>
<evidence type="ECO:0000313" key="2">
    <source>
        <dbReference type="EMBL" id="RCN24093.1"/>
    </source>
</evidence>
<feature type="non-terminal residue" evidence="2">
    <location>
        <position position="100"/>
    </location>
</feature>
<reference evidence="2 3" key="1">
    <citation type="submission" date="2014-10" db="EMBL/GenBank/DDBJ databases">
        <title>Draft genome of the hookworm Ancylostoma caninum.</title>
        <authorList>
            <person name="Mitreva M."/>
        </authorList>
    </citation>
    <scope>NUCLEOTIDE SEQUENCE [LARGE SCALE GENOMIC DNA]</scope>
    <source>
        <strain evidence="2 3">Baltimore</strain>
    </source>
</reference>
<dbReference type="PANTHER" id="PTHR12062">
    <property type="entry name" value="N-ACETYLGLUCOSAMINYLTRANSFERASE VI"/>
    <property type="match status" value="1"/>
</dbReference>
<dbReference type="Proteomes" id="UP000252519">
    <property type="component" value="Unassembled WGS sequence"/>
</dbReference>
<dbReference type="GO" id="GO:0006487">
    <property type="term" value="P:protein N-linked glycosylation"/>
    <property type="evidence" value="ECO:0007669"/>
    <property type="project" value="TreeGrafter"/>
</dbReference>
<dbReference type="GO" id="GO:0005795">
    <property type="term" value="C:Golgi stack"/>
    <property type="evidence" value="ECO:0007669"/>
    <property type="project" value="TreeGrafter"/>
</dbReference>